<keyword evidence="2" id="KW-1133">Transmembrane helix</keyword>
<dbReference type="PANTHER" id="PTHR36504">
    <property type="entry name" value="LIPOPOLYSACCHARIDE EXPORT SYSTEM PROTEIN LPTA"/>
    <property type="match status" value="1"/>
</dbReference>
<dbReference type="InterPro" id="IPR005653">
    <property type="entry name" value="OstA-like_N"/>
</dbReference>
<name>A0A3S4Z364_BARVI</name>
<keyword evidence="2" id="KW-0812">Transmembrane</keyword>
<evidence type="ECO:0000256" key="2">
    <source>
        <dbReference type="SAM" id="Phobius"/>
    </source>
</evidence>
<dbReference type="GO" id="GO:0017089">
    <property type="term" value="F:glycolipid transfer activity"/>
    <property type="evidence" value="ECO:0007669"/>
    <property type="project" value="TreeGrafter"/>
</dbReference>
<evidence type="ECO:0000256" key="1">
    <source>
        <dbReference type="ARBA" id="ARBA00022729"/>
    </source>
</evidence>
<reference evidence="4 5" key="1">
    <citation type="submission" date="2018-12" db="EMBL/GenBank/DDBJ databases">
        <authorList>
            <consortium name="Pathogen Informatics"/>
        </authorList>
    </citation>
    <scope>NUCLEOTIDE SEQUENCE [LARGE SCALE GENOMIC DNA]</scope>
    <source>
        <strain evidence="4 5">NCTC12905</strain>
    </source>
</reference>
<dbReference type="GO" id="GO:0009279">
    <property type="term" value="C:cell outer membrane"/>
    <property type="evidence" value="ECO:0007669"/>
    <property type="project" value="TreeGrafter"/>
</dbReference>
<accession>A0A3S4Z364</accession>
<feature type="domain" description="Organic solvent tolerance-like N-terminal" evidence="3">
    <location>
        <begin position="80"/>
        <end position="202"/>
    </location>
</feature>
<evidence type="ECO:0000313" key="5">
    <source>
        <dbReference type="Proteomes" id="UP000274201"/>
    </source>
</evidence>
<dbReference type="STRING" id="1094497.BVwin_00150"/>
<dbReference type="Pfam" id="PF03968">
    <property type="entry name" value="LptD_N"/>
    <property type="match status" value="1"/>
</dbReference>
<evidence type="ECO:0000259" key="3">
    <source>
        <dbReference type="Pfam" id="PF03968"/>
    </source>
</evidence>
<organism evidence="4 5">
    <name type="scientific">Bartonella vinsonii</name>
    <name type="common">Rochalimaea vinsonii</name>
    <dbReference type="NCBI Taxonomy" id="33047"/>
    <lineage>
        <taxon>Bacteria</taxon>
        <taxon>Pseudomonadati</taxon>
        <taxon>Pseudomonadota</taxon>
        <taxon>Alphaproteobacteria</taxon>
        <taxon>Hyphomicrobiales</taxon>
        <taxon>Bartonellaceae</taxon>
        <taxon>Bartonella</taxon>
    </lineage>
</organism>
<dbReference type="GO" id="GO:0015920">
    <property type="term" value="P:lipopolysaccharide transport"/>
    <property type="evidence" value="ECO:0007669"/>
    <property type="project" value="TreeGrafter"/>
</dbReference>
<protein>
    <submittedName>
        <fullName evidence="4">Uncharacterized protein conserved in bacteria</fullName>
    </submittedName>
</protein>
<dbReference type="Proteomes" id="UP000274201">
    <property type="component" value="Chromosome"/>
</dbReference>
<feature type="transmembrane region" description="Helical" evidence="2">
    <location>
        <begin position="39"/>
        <end position="60"/>
    </location>
</feature>
<dbReference type="InterPro" id="IPR052037">
    <property type="entry name" value="LPS_export_LptA"/>
</dbReference>
<dbReference type="AlphaFoldDB" id="A0A3S4Z364"/>
<dbReference type="Gene3D" id="2.60.450.10">
    <property type="entry name" value="Lipopolysaccharide (LPS) transport protein A like domain"/>
    <property type="match status" value="1"/>
</dbReference>
<dbReference type="EMBL" id="LR134529">
    <property type="protein sequence ID" value="VEJ44613.1"/>
    <property type="molecule type" value="Genomic_DNA"/>
</dbReference>
<dbReference type="PANTHER" id="PTHR36504:SF1">
    <property type="entry name" value="LIPOPOLYSACCHARIDE EXPORT SYSTEM PROTEIN LPTA"/>
    <property type="match status" value="1"/>
</dbReference>
<sequence>MRESQYESLNFRYEEEVCVYMDRRMKGDEMKPKKPYKKWLSMILALSMGMLGIGTVLGYAEVAHFGINLSNDKEPVELYANSLEIRDKEGIALFNGNVSVVQGERLLRTAKLVVYYDKAYKGANKDQGDMKASPAWFGSTGIKKMEALGKVYIKNATQIATGDKGVFDGKSKIMRLTGNNVVLTDGDNVATGCKLTADMKSGKAFLEGCETSEKKGRVSIIFKQNQKNGH</sequence>
<dbReference type="GO" id="GO:0030288">
    <property type="term" value="C:outer membrane-bounded periplasmic space"/>
    <property type="evidence" value="ECO:0007669"/>
    <property type="project" value="TreeGrafter"/>
</dbReference>
<keyword evidence="1" id="KW-0732">Signal</keyword>
<gene>
    <name evidence="4" type="ORF">NCTC12905_00251</name>
</gene>
<keyword evidence="2" id="KW-0472">Membrane</keyword>
<proteinExistence type="predicted"/>
<evidence type="ECO:0000313" key="4">
    <source>
        <dbReference type="EMBL" id="VEJ44613.1"/>
    </source>
</evidence>